<evidence type="ECO:0000313" key="3">
    <source>
        <dbReference type="Proteomes" id="UP001614394"/>
    </source>
</evidence>
<dbReference type="SUPFAM" id="SSF53474">
    <property type="entry name" value="alpha/beta-Hydrolases"/>
    <property type="match status" value="1"/>
</dbReference>
<evidence type="ECO:0000313" key="2">
    <source>
        <dbReference type="EMBL" id="MFI9106248.1"/>
    </source>
</evidence>
<dbReference type="InterPro" id="IPR050471">
    <property type="entry name" value="AB_hydrolase"/>
</dbReference>
<dbReference type="RefSeq" id="WP_399657637.1">
    <property type="nucleotide sequence ID" value="NZ_JBITYG010000017.1"/>
</dbReference>
<keyword evidence="2" id="KW-0378">Hydrolase</keyword>
<protein>
    <submittedName>
        <fullName evidence="2">Alpha/beta hydrolase</fullName>
    </submittedName>
</protein>
<gene>
    <name evidence="2" type="ORF">ACIGXA_37665</name>
</gene>
<sequence>MNAPPTNAPRTDTLTVPGATLHYEIRGSGPVLLMIHGGSGDAGVFEGVAGALADRYTVVTYDRRGNSRSPVDGPPQDMSVATDSEDAHLLLAALTDEPAHVFGSSSGAIVALDLLTRHPDRVRIAVPHEPPLFGVLPDAEEHIAFLRNVHAIYLRDGVGPAMEVFGARMGLDTEGPLPHTELPPQIRDLVTRMSGNTDHFLAHELLPVTNHLPDLTALAAVAPQLALAGGRDSRGFLPYRPNTVLAARFGIPITDFPGNHAGYLPHAPAFATQLATLLPR</sequence>
<dbReference type="Proteomes" id="UP001614394">
    <property type="component" value="Unassembled WGS sequence"/>
</dbReference>
<reference evidence="2 3" key="1">
    <citation type="submission" date="2024-10" db="EMBL/GenBank/DDBJ databases">
        <title>The Natural Products Discovery Center: Release of the First 8490 Sequenced Strains for Exploring Actinobacteria Biosynthetic Diversity.</title>
        <authorList>
            <person name="Kalkreuter E."/>
            <person name="Kautsar S.A."/>
            <person name="Yang D."/>
            <person name="Bader C.D."/>
            <person name="Teijaro C.N."/>
            <person name="Fluegel L."/>
            <person name="Davis C.M."/>
            <person name="Simpson J.R."/>
            <person name="Lauterbach L."/>
            <person name="Steele A.D."/>
            <person name="Gui C."/>
            <person name="Meng S."/>
            <person name="Li G."/>
            <person name="Viehrig K."/>
            <person name="Ye F."/>
            <person name="Su P."/>
            <person name="Kiefer A.F."/>
            <person name="Nichols A."/>
            <person name="Cepeda A.J."/>
            <person name="Yan W."/>
            <person name="Fan B."/>
            <person name="Jiang Y."/>
            <person name="Adhikari A."/>
            <person name="Zheng C.-J."/>
            <person name="Schuster L."/>
            <person name="Cowan T.M."/>
            <person name="Smanski M.J."/>
            <person name="Chevrette M.G."/>
            <person name="De Carvalho L.P.S."/>
            <person name="Shen B."/>
        </authorList>
    </citation>
    <scope>NUCLEOTIDE SEQUENCE [LARGE SCALE GENOMIC DNA]</scope>
    <source>
        <strain evidence="2 3">NPDC053399</strain>
    </source>
</reference>
<keyword evidence="3" id="KW-1185">Reference proteome</keyword>
<dbReference type="Gene3D" id="3.40.50.1820">
    <property type="entry name" value="alpha/beta hydrolase"/>
    <property type="match status" value="1"/>
</dbReference>
<comment type="caution">
    <text evidence="2">The sequence shown here is derived from an EMBL/GenBank/DDBJ whole genome shotgun (WGS) entry which is preliminary data.</text>
</comment>
<name>A0ABW8CJJ5_9ACTN</name>
<accession>A0ABW8CJJ5</accession>
<dbReference type="GO" id="GO:0016787">
    <property type="term" value="F:hydrolase activity"/>
    <property type="evidence" value="ECO:0007669"/>
    <property type="project" value="UniProtKB-KW"/>
</dbReference>
<dbReference type="EMBL" id="JBITYG010000017">
    <property type="protein sequence ID" value="MFI9106248.1"/>
    <property type="molecule type" value="Genomic_DNA"/>
</dbReference>
<feature type="domain" description="AB hydrolase-1" evidence="1">
    <location>
        <begin position="30"/>
        <end position="144"/>
    </location>
</feature>
<dbReference type="PANTHER" id="PTHR43433">
    <property type="entry name" value="HYDROLASE, ALPHA/BETA FOLD FAMILY PROTEIN"/>
    <property type="match status" value="1"/>
</dbReference>
<dbReference type="Pfam" id="PF00561">
    <property type="entry name" value="Abhydrolase_1"/>
    <property type="match status" value="1"/>
</dbReference>
<dbReference type="InterPro" id="IPR029058">
    <property type="entry name" value="AB_hydrolase_fold"/>
</dbReference>
<dbReference type="InterPro" id="IPR000073">
    <property type="entry name" value="AB_hydrolase_1"/>
</dbReference>
<organism evidence="2 3">
    <name type="scientific">Streptomyces fildesensis</name>
    <dbReference type="NCBI Taxonomy" id="375757"/>
    <lineage>
        <taxon>Bacteria</taxon>
        <taxon>Bacillati</taxon>
        <taxon>Actinomycetota</taxon>
        <taxon>Actinomycetes</taxon>
        <taxon>Kitasatosporales</taxon>
        <taxon>Streptomycetaceae</taxon>
        <taxon>Streptomyces</taxon>
    </lineage>
</organism>
<evidence type="ECO:0000259" key="1">
    <source>
        <dbReference type="Pfam" id="PF00561"/>
    </source>
</evidence>
<dbReference type="PANTHER" id="PTHR43433:SF5">
    <property type="entry name" value="AB HYDROLASE-1 DOMAIN-CONTAINING PROTEIN"/>
    <property type="match status" value="1"/>
</dbReference>
<proteinExistence type="predicted"/>